<dbReference type="PANTHER" id="PTHR38659">
    <property type="entry name" value="METAL-DEPENDENT PHOSPHOHYDROLASE"/>
    <property type="match status" value="1"/>
</dbReference>
<dbReference type="PANTHER" id="PTHR38659:SF1">
    <property type="entry name" value="METAL DEPENDENT PHOSPHOHYDROLASE"/>
    <property type="match status" value="1"/>
</dbReference>
<dbReference type="InterPro" id="IPR006675">
    <property type="entry name" value="HDIG_dom"/>
</dbReference>
<keyword evidence="2" id="KW-0378">Hydrolase</keyword>
<dbReference type="Gene3D" id="1.10.3210.10">
    <property type="entry name" value="Hypothetical protein af1432"/>
    <property type="match status" value="1"/>
</dbReference>
<feature type="domain" description="HD" evidence="1">
    <location>
        <begin position="21"/>
        <end position="101"/>
    </location>
</feature>
<evidence type="ECO:0000313" key="3">
    <source>
        <dbReference type="Proteomes" id="UP000178199"/>
    </source>
</evidence>
<protein>
    <submittedName>
        <fullName evidence="2">Phosphohydrolase</fullName>
    </submittedName>
</protein>
<evidence type="ECO:0000313" key="2">
    <source>
        <dbReference type="EMBL" id="OHA55963.1"/>
    </source>
</evidence>
<proteinExistence type="predicted"/>
<organism evidence="2 3">
    <name type="scientific">Candidatus Veblenbacteria bacterium RIFOXYC1_FULL_42_9</name>
    <dbReference type="NCBI Taxonomy" id="1802427"/>
    <lineage>
        <taxon>Bacteria</taxon>
        <taxon>Candidatus Vebleniibacteriota</taxon>
    </lineage>
</organism>
<dbReference type="Proteomes" id="UP000178199">
    <property type="component" value="Unassembled WGS sequence"/>
</dbReference>
<sequence length="184" mass="20694">MTRDEAWLLVQEKVKGGFLRNHLLASEAIMRALARKFKEDEELWGLTGLVHDIDWELTESTPEQHSIVGAQWLTVAGLPPEIVEAVRVHNHMHGIEPKTLLEKSLWCAEELTGLIVACALVQPDKKLASIKPESVLKKFKTARFAKGVNRDIIAKCQEMIGLSFEELIDIELKAMQEMSSEIGL</sequence>
<name>A0A1G2Q5X9_9BACT</name>
<evidence type="ECO:0000259" key="1">
    <source>
        <dbReference type="Pfam" id="PF01966"/>
    </source>
</evidence>
<comment type="caution">
    <text evidence="2">The sequence shown here is derived from an EMBL/GenBank/DDBJ whole genome shotgun (WGS) entry which is preliminary data.</text>
</comment>
<accession>A0A1G2Q5X9</accession>
<dbReference type="SUPFAM" id="SSF109604">
    <property type="entry name" value="HD-domain/PDEase-like"/>
    <property type="match status" value="1"/>
</dbReference>
<dbReference type="GO" id="GO:0016787">
    <property type="term" value="F:hydrolase activity"/>
    <property type="evidence" value="ECO:0007669"/>
    <property type="project" value="UniProtKB-KW"/>
</dbReference>
<dbReference type="AlphaFoldDB" id="A0A1G2Q5X9"/>
<dbReference type="Pfam" id="PF01966">
    <property type="entry name" value="HD"/>
    <property type="match status" value="1"/>
</dbReference>
<dbReference type="InterPro" id="IPR006674">
    <property type="entry name" value="HD_domain"/>
</dbReference>
<gene>
    <name evidence="2" type="ORF">A2429_00975</name>
</gene>
<dbReference type="EMBL" id="MHTD01000017">
    <property type="protein sequence ID" value="OHA55963.1"/>
    <property type="molecule type" value="Genomic_DNA"/>
</dbReference>
<reference evidence="2 3" key="1">
    <citation type="journal article" date="2016" name="Nat. Commun.">
        <title>Thousands of microbial genomes shed light on interconnected biogeochemical processes in an aquifer system.</title>
        <authorList>
            <person name="Anantharaman K."/>
            <person name="Brown C.T."/>
            <person name="Hug L.A."/>
            <person name="Sharon I."/>
            <person name="Castelle C.J."/>
            <person name="Probst A.J."/>
            <person name="Thomas B.C."/>
            <person name="Singh A."/>
            <person name="Wilkins M.J."/>
            <person name="Karaoz U."/>
            <person name="Brodie E.L."/>
            <person name="Williams K.H."/>
            <person name="Hubbard S.S."/>
            <person name="Banfield J.F."/>
        </authorList>
    </citation>
    <scope>NUCLEOTIDE SEQUENCE [LARGE SCALE GENOMIC DNA]</scope>
</reference>
<dbReference type="NCBIfam" id="TIGR00277">
    <property type="entry name" value="HDIG"/>
    <property type="match status" value="1"/>
</dbReference>